<dbReference type="Proteomes" id="UP001054252">
    <property type="component" value="Unassembled WGS sequence"/>
</dbReference>
<keyword evidence="3" id="KW-1185">Reference proteome</keyword>
<sequence length="45" mass="4956">MKPDLAIRDSGAVHARMQRFGETSVVIQLKQICRLNLCQLGITSG</sequence>
<name>A0AAV5HWG4_9ROSI</name>
<proteinExistence type="predicted"/>
<reference evidence="1 3" key="1">
    <citation type="journal article" date="2021" name="Commun. Biol.">
        <title>The genome of Shorea leprosula (Dipterocarpaceae) highlights the ecological relevance of drought in aseasonal tropical rainforests.</title>
        <authorList>
            <person name="Ng K.K.S."/>
            <person name="Kobayashi M.J."/>
            <person name="Fawcett J.A."/>
            <person name="Hatakeyama M."/>
            <person name="Paape T."/>
            <person name="Ng C.H."/>
            <person name="Ang C.C."/>
            <person name="Tnah L.H."/>
            <person name="Lee C.T."/>
            <person name="Nishiyama T."/>
            <person name="Sese J."/>
            <person name="O'Brien M.J."/>
            <person name="Copetti D."/>
            <person name="Mohd Noor M.I."/>
            <person name="Ong R.C."/>
            <person name="Putra M."/>
            <person name="Sireger I.Z."/>
            <person name="Indrioko S."/>
            <person name="Kosugi Y."/>
            <person name="Izuno A."/>
            <person name="Isagi Y."/>
            <person name="Lee S.L."/>
            <person name="Shimizu K.K."/>
        </authorList>
    </citation>
    <scope>NUCLEOTIDE SEQUENCE [LARGE SCALE GENOMIC DNA]</scope>
    <source>
        <strain evidence="1">214</strain>
    </source>
</reference>
<gene>
    <name evidence="2" type="ORF">SLEP1_g47662</name>
    <name evidence="1" type="ORF">SLEP1_g6721</name>
</gene>
<dbReference type="AlphaFoldDB" id="A0AAV5HWG4"/>
<evidence type="ECO:0000313" key="1">
    <source>
        <dbReference type="EMBL" id="GKU93093.1"/>
    </source>
</evidence>
<evidence type="ECO:0000313" key="2">
    <source>
        <dbReference type="EMBL" id="GKV39976.1"/>
    </source>
</evidence>
<comment type="caution">
    <text evidence="1">The sequence shown here is derived from an EMBL/GenBank/DDBJ whole genome shotgun (WGS) entry which is preliminary data.</text>
</comment>
<accession>A0AAV5HWG4</accession>
<organism evidence="1 3">
    <name type="scientific">Rubroshorea leprosula</name>
    <dbReference type="NCBI Taxonomy" id="152421"/>
    <lineage>
        <taxon>Eukaryota</taxon>
        <taxon>Viridiplantae</taxon>
        <taxon>Streptophyta</taxon>
        <taxon>Embryophyta</taxon>
        <taxon>Tracheophyta</taxon>
        <taxon>Spermatophyta</taxon>
        <taxon>Magnoliopsida</taxon>
        <taxon>eudicotyledons</taxon>
        <taxon>Gunneridae</taxon>
        <taxon>Pentapetalae</taxon>
        <taxon>rosids</taxon>
        <taxon>malvids</taxon>
        <taxon>Malvales</taxon>
        <taxon>Dipterocarpaceae</taxon>
        <taxon>Rubroshorea</taxon>
    </lineage>
</organism>
<dbReference type="EMBL" id="BPVZ01000138">
    <property type="protein sequence ID" value="GKV39976.1"/>
    <property type="molecule type" value="Genomic_DNA"/>
</dbReference>
<dbReference type="EMBL" id="BPVZ01000006">
    <property type="protein sequence ID" value="GKU93093.1"/>
    <property type="molecule type" value="Genomic_DNA"/>
</dbReference>
<protein>
    <submittedName>
        <fullName evidence="1">Uncharacterized protein</fullName>
    </submittedName>
</protein>
<evidence type="ECO:0000313" key="3">
    <source>
        <dbReference type="Proteomes" id="UP001054252"/>
    </source>
</evidence>